<reference evidence="2" key="1">
    <citation type="submission" date="2022-07" db="EMBL/GenBank/DDBJ databases">
        <title>Genome Sequence of Physisporinus lineatus.</title>
        <authorList>
            <person name="Buettner E."/>
        </authorList>
    </citation>
    <scope>NUCLEOTIDE SEQUENCE</scope>
    <source>
        <strain evidence="2">VT162</strain>
    </source>
</reference>
<feature type="region of interest" description="Disordered" evidence="1">
    <location>
        <begin position="1"/>
        <end position="55"/>
    </location>
</feature>
<dbReference type="Proteomes" id="UP001212997">
    <property type="component" value="Unassembled WGS sequence"/>
</dbReference>
<comment type="caution">
    <text evidence="2">The sequence shown here is derived from an EMBL/GenBank/DDBJ whole genome shotgun (WGS) entry which is preliminary data.</text>
</comment>
<proteinExistence type="predicted"/>
<sequence length="587" mass="66038">MATDSEPHTQQPPSPTSHMSQSDPVSPPPPYRHTDTSSSRFSDTNGIHPPPYPTSYTIGTTRLDAPLVDVGQLKAHLALLRAFKALKVKVDERSTEELPAVVNELDKEKRWAWFVGLAVERFQRWLESEPLEPDLRKWVIECIPPIDVLMVWHSYTLNPSWYAEDCQRLKVLRPLRDLRDKLLAAIVDIGDIGSHQPTEERKRKWTEQTGTSFDPFDAIPHLTNRTVQCPTCEKRVSTPFVNKQGSGYAQFVFNIQCECGQSITKEVLGAAKFAQDMARDHKNPNTLETHGSGVYLAGTLYSPTGFDDVAAGRIKDTLRTHDAFRSASPDEQTAQDEIMKATGGSMSFIKTVALSKMKVSGERRVARIMGAYTDDRPFSIDLVGAVVRQGSFIGKMYDFGWTEPGYFDTPEDEVVLLHAIARYHAFLDLMKASPASFFVPTLDIDLVWHTHQMMGYVYGFHCKTYILRYIDQYVEFLGAFNLSSHVWLLATIKSKKATFRPALISLAAPGSNALELHTRIVVVPFLEIPSVNVSTASLDAFPVLDQWNHFNHQIVRTHYKRPTLATTIVSKATLHFPKPPVNSVLRK</sequence>
<name>A0AAD5UZ23_9APHY</name>
<dbReference type="PANTHER" id="PTHR34365">
    <property type="entry name" value="ENOLASE (DUF1399)"/>
    <property type="match status" value="1"/>
</dbReference>
<evidence type="ECO:0000313" key="3">
    <source>
        <dbReference type="Proteomes" id="UP001212997"/>
    </source>
</evidence>
<dbReference type="Pfam" id="PF07173">
    <property type="entry name" value="GRDP-like"/>
    <property type="match status" value="1"/>
</dbReference>
<accession>A0AAD5UZ23</accession>
<keyword evidence="3" id="KW-1185">Reference proteome</keyword>
<feature type="compositionally biased region" description="Polar residues" evidence="1">
    <location>
        <begin position="36"/>
        <end position="45"/>
    </location>
</feature>
<protein>
    <submittedName>
        <fullName evidence="2">Uncharacterized protein</fullName>
    </submittedName>
</protein>
<organism evidence="2 3">
    <name type="scientific">Meripilus lineatus</name>
    <dbReference type="NCBI Taxonomy" id="2056292"/>
    <lineage>
        <taxon>Eukaryota</taxon>
        <taxon>Fungi</taxon>
        <taxon>Dikarya</taxon>
        <taxon>Basidiomycota</taxon>
        <taxon>Agaricomycotina</taxon>
        <taxon>Agaricomycetes</taxon>
        <taxon>Polyporales</taxon>
        <taxon>Meripilaceae</taxon>
        <taxon>Meripilus</taxon>
    </lineage>
</organism>
<dbReference type="InterPro" id="IPR009836">
    <property type="entry name" value="GRDP-like"/>
</dbReference>
<evidence type="ECO:0000256" key="1">
    <source>
        <dbReference type="SAM" id="MobiDB-lite"/>
    </source>
</evidence>
<dbReference type="PANTHER" id="PTHR34365:SF7">
    <property type="entry name" value="GLYCINE-RICH DOMAIN-CONTAINING PROTEIN 1"/>
    <property type="match status" value="1"/>
</dbReference>
<dbReference type="AlphaFoldDB" id="A0AAD5UZ23"/>
<evidence type="ECO:0000313" key="2">
    <source>
        <dbReference type="EMBL" id="KAJ3481678.1"/>
    </source>
</evidence>
<dbReference type="EMBL" id="JANAWD010000309">
    <property type="protein sequence ID" value="KAJ3481678.1"/>
    <property type="molecule type" value="Genomic_DNA"/>
</dbReference>
<gene>
    <name evidence="2" type="ORF">NLI96_g7488</name>
</gene>